<dbReference type="PROSITE" id="PS00903">
    <property type="entry name" value="CYT_DCMP_DEAMINASES_1"/>
    <property type="match status" value="1"/>
</dbReference>
<dbReference type="InterPro" id="IPR016193">
    <property type="entry name" value="Cytidine_deaminase-like"/>
</dbReference>
<dbReference type="GO" id="GO:0052717">
    <property type="term" value="F:tRNA-specific adenosine-34 deaminase activity"/>
    <property type="evidence" value="ECO:0007669"/>
    <property type="project" value="UniProtKB-UniRule"/>
</dbReference>
<dbReference type="InterPro" id="IPR058535">
    <property type="entry name" value="MafB19-deam"/>
</dbReference>
<comment type="function">
    <text evidence="7">Catalyzes the deamination of adenosine to inosine at the wobble position 34 of tRNA(Arg2).</text>
</comment>
<keyword evidence="5 7" id="KW-0862">Zinc</keyword>
<feature type="binding site" evidence="7">
    <location>
        <position position="46"/>
    </location>
    <ligand>
        <name>Zn(2+)</name>
        <dbReference type="ChEBI" id="CHEBI:29105"/>
        <note>catalytic</note>
    </ligand>
</feature>
<organism evidence="9 10">
    <name type="scientific">Allofrancisella frigidaquae</name>
    <dbReference type="NCBI Taxonomy" id="1085644"/>
    <lineage>
        <taxon>Bacteria</taxon>
        <taxon>Pseudomonadati</taxon>
        <taxon>Pseudomonadota</taxon>
        <taxon>Gammaproteobacteria</taxon>
        <taxon>Thiotrichales</taxon>
        <taxon>Francisellaceae</taxon>
        <taxon>Allofrancisella</taxon>
    </lineage>
</organism>
<dbReference type="InterPro" id="IPR002125">
    <property type="entry name" value="CMP_dCMP_dom"/>
</dbReference>
<dbReference type="GO" id="GO:0008270">
    <property type="term" value="F:zinc ion binding"/>
    <property type="evidence" value="ECO:0007669"/>
    <property type="project" value="UniProtKB-UniRule"/>
</dbReference>
<dbReference type="PANTHER" id="PTHR11079">
    <property type="entry name" value="CYTOSINE DEAMINASE FAMILY MEMBER"/>
    <property type="match status" value="1"/>
</dbReference>
<comment type="similarity">
    <text evidence="1">Belongs to the cytidine and deoxycytidylate deaminase family. ADAT2 subfamily.</text>
</comment>
<accession>A0A6M3HYP5</accession>
<keyword evidence="10" id="KW-1185">Reference proteome</keyword>
<evidence type="ECO:0000256" key="6">
    <source>
        <dbReference type="ARBA" id="ARBA00048045"/>
    </source>
</evidence>
<evidence type="ECO:0000256" key="7">
    <source>
        <dbReference type="HAMAP-Rule" id="MF_00972"/>
    </source>
</evidence>
<gene>
    <name evidence="7" type="primary">tadA</name>
    <name evidence="9" type="ORF">E3E15_00455</name>
</gene>
<comment type="subunit">
    <text evidence="7">Homodimer.</text>
</comment>
<evidence type="ECO:0000256" key="2">
    <source>
        <dbReference type="ARBA" id="ARBA00022694"/>
    </source>
</evidence>
<dbReference type="HAMAP" id="MF_00972">
    <property type="entry name" value="tRNA_aden_deaminase"/>
    <property type="match status" value="1"/>
</dbReference>
<protein>
    <recommendedName>
        <fullName evidence="7">tRNA-specific adenosine deaminase</fullName>
        <ecNumber evidence="7">3.5.4.33</ecNumber>
    </recommendedName>
</protein>
<feature type="binding site" evidence="7">
    <location>
        <position position="76"/>
    </location>
    <ligand>
        <name>Zn(2+)</name>
        <dbReference type="ChEBI" id="CHEBI:29105"/>
        <note>catalytic</note>
    </ligand>
</feature>
<feature type="binding site" evidence="7">
    <location>
        <position position="79"/>
    </location>
    <ligand>
        <name>Zn(2+)</name>
        <dbReference type="ChEBI" id="CHEBI:29105"/>
        <note>catalytic</note>
    </ligand>
</feature>
<dbReference type="PANTHER" id="PTHR11079:SF179">
    <property type="entry name" value="TRNA(ADENINE(34)) DEAMINASE, CHLOROPLASTIC"/>
    <property type="match status" value="1"/>
</dbReference>
<dbReference type="CDD" id="cd01285">
    <property type="entry name" value="nucleoside_deaminase"/>
    <property type="match status" value="1"/>
</dbReference>
<evidence type="ECO:0000256" key="3">
    <source>
        <dbReference type="ARBA" id="ARBA00022723"/>
    </source>
</evidence>
<dbReference type="Pfam" id="PF14437">
    <property type="entry name" value="MafB19-deam"/>
    <property type="match status" value="1"/>
</dbReference>
<dbReference type="Proteomes" id="UP000503320">
    <property type="component" value="Chromosome"/>
</dbReference>
<dbReference type="Gene3D" id="3.40.140.10">
    <property type="entry name" value="Cytidine Deaminase, domain 2"/>
    <property type="match status" value="1"/>
</dbReference>
<dbReference type="EMBL" id="CP038017">
    <property type="protein sequence ID" value="QIV95261.1"/>
    <property type="molecule type" value="Genomic_DNA"/>
</dbReference>
<dbReference type="PROSITE" id="PS51747">
    <property type="entry name" value="CYT_DCMP_DEAMINASES_2"/>
    <property type="match status" value="1"/>
</dbReference>
<evidence type="ECO:0000313" key="10">
    <source>
        <dbReference type="Proteomes" id="UP000503320"/>
    </source>
</evidence>
<feature type="active site" description="Proton donor" evidence="7">
    <location>
        <position position="48"/>
    </location>
</feature>
<dbReference type="SUPFAM" id="SSF53927">
    <property type="entry name" value="Cytidine deaminase-like"/>
    <property type="match status" value="1"/>
</dbReference>
<dbReference type="InterPro" id="IPR016192">
    <property type="entry name" value="APOBEC/CMP_deaminase_Zn-bd"/>
</dbReference>
<reference evidence="9 10" key="1">
    <citation type="submission" date="2019-03" db="EMBL/GenBank/DDBJ databases">
        <title>Complete Genome Sequence of Allofrancisella frigidaquae Strain SYSU 10HL1970 Isolated from Water-Cooling Systems in China.</title>
        <authorList>
            <person name="Ohrman C."/>
            <person name="Uneklint I."/>
            <person name="Sjodin A."/>
        </authorList>
    </citation>
    <scope>NUCLEOTIDE SEQUENCE [LARGE SCALE GENOMIC DNA]</scope>
    <source>
        <strain evidence="9 10">SYSU 10HL1970</strain>
    </source>
</reference>
<proteinExistence type="inferred from homology"/>
<evidence type="ECO:0000256" key="4">
    <source>
        <dbReference type="ARBA" id="ARBA00022801"/>
    </source>
</evidence>
<dbReference type="InterPro" id="IPR028883">
    <property type="entry name" value="tRNA_aden_deaminase"/>
</dbReference>
<evidence type="ECO:0000256" key="1">
    <source>
        <dbReference type="ARBA" id="ARBA00010669"/>
    </source>
</evidence>
<comment type="cofactor">
    <cofactor evidence="7">
        <name>Zn(2+)</name>
        <dbReference type="ChEBI" id="CHEBI:29105"/>
    </cofactor>
    <text evidence="7">Binds 1 zinc ion per subunit.</text>
</comment>
<keyword evidence="4 7" id="KW-0378">Hydrolase</keyword>
<sequence>MQQAYEQALIAYNLGEVPIGAILVKEGQILAKSYNRTIVDINPTAHAEILTIQMAANLLTNHRLVNTKLYVTLEPCIMCLGALVQARVTEVIYACKDKRVGAFSQEKYHLNKNLNHNLKVTEGVMADKCGSLLKEFFLGKR</sequence>
<keyword evidence="3 7" id="KW-0479">Metal-binding</keyword>
<name>A0A6M3HYP5_9GAMM</name>
<evidence type="ECO:0000256" key="5">
    <source>
        <dbReference type="ARBA" id="ARBA00022833"/>
    </source>
</evidence>
<comment type="catalytic activity">
    <reaction evidence="6 7">
        <text>adenosine(34) in tRNA + H2O + H(+) = inosine(34) in tRNA + NH4(+)</text>
        <dbReference type="Rhea" id="RHEA:43168"/>
        <dbReference type="Rhea" id="RHEA-COMP:10373"/>
        <dbReference type="Rhea" id="RHEA-COMP:10374"/>
        <dbReference type="ChEBI" id="CHEBI:15377"/>
        <dbReference type="ChEBI" id="CHEBI:15378"/>
        <dbReference type="ChEBI" id="CHEBI:28938"/>
        <dbReference type="ChEBI" id="CHEBI:74411"/>
        <dbReference type="ChEBI" id="CHEBI:82852"/>
        <dbReference type="EC" id="3.5.4.33"/>
    </reaction>
</comment>
<dbReference type="EC" id="3.5.4.33" evidence="7"/>
<evidence type="ECO:0000259" key="8">
    <source>
        <dbReference type="PROSITE" id="PS51747"/>
    </source>
</evidence>
<evidence type="ECO:0000313" key="9">
    <source>
        <dbReference type="EMBL" id="QIV95261.1"/>
    </source>
</evidence>
<keyword evidence="2 7" id="KW-0819">tRNA processing</keyword>
<dbReference type="AlphaFoldDB" id="A0A6M3HYP5"/>
<dbReference type="GO" id="GO:0002100">
    <property type="term" value="P:tRNA wobble adenosine to inosine editing"/>
    <property type="evidence" value="ECO:0007669"/>
    <property type="project" value="UniProtKB-UniRule"/>
</dbReference>
<dbReference type="KEGG" id="afri:E3E15_00455"/>
<feature type="domain" description="CMP/dCMP-type deaminase" evidence="8">
    <location>
        <begin position="1"/>
        <end position="121"/>
    </location>
</feature>